<dbReference type="Gene3D" id="3.20.20.140">
    <property type="entry name" value="Metal-dependent hydrolases"/>
    <property type="match status" value="1"/>
</dbReference>
<sequence length="385" mass="42279">MQYYIKADQFLLEDRLEGPGYLAIDHGRFGEWKKSLTTQANIVDWSGYTIAPGLFDTHIHGVNGYDIMDGTKEAVQQISEALLPLGVTRFLPTTLTSSSENLEQSIAAIVEATEEGLSGAQSEGIYLEGPFFTEKHKGAQNPIYFRDPDLELFTKWQQLAGGSIVKIALAPERKGSKEFITALTEANVKVSLGHSNADYDCCKTAIEAGANTFVHLFNGMAGFHHRNPGVAGSALMAKQAFVELICDGHHVHPDVAAFTWRVKGDRTVLITDCMRAGLMPDGSYQLGEFPVVMRNGIARTETGSLAGSTLILKDAIKNLSQWSDRTWDEAWHLASLSPAHSLGREQELGSIRPGKYADFVVIDEQCQIQATVISGEIKYQKNNEK</sequence>
<evidence type="ECO:0000256" key="9">
    <source>
        <dbReference type="PIRNR" id="PIRNR038994"/>
    </source>
</evidence>
<evidence type="ECO:0000313" key="15">
    <source>
        <dbReference type="Proteomes" id="UP000184079"/>
    </source>
</evidence>
<evidence type="ECO:0000256" key="12">
    <source>
        <dbReference type="PIRSR" id="PIRSR038994-3"/>
    </source>
</evidence>
<comment type="pathway">
    <text evidence="8">Amino-sugar metabolism; N-acetylneuraminate degradation; D-fructose 6-phosphate from N-acetylneuraminate: step 4/5.</text>
</comment>
<evidence type="ECO:0000256" key="7">
    <source>
        <dbReference type="ARBA" id="ARBA00047647"/>
    </source>
</evidence>
<gene>
    <name evidence="14" type="ORF">SAMN05421807_11032</name>
</gene>
<dbReference type="GO" id="GO:0046872">
    <property type="term" value="F:metal ion binding"/>
    <property type="evidence" value="ECO:0007669"/>
    <property type="project" value="UniProtKB-KW"/>
</dbReference>
<feature type="domain" description="Amidohydrolase-related" evidence="13">
    <location>
        <begin position="50"/>
        <end position="377"/>
    </location>
</feature>
<evidence type="ECO:0000256" key="8">
    <source>
        <dbReference type="ARBA" id="ARBA00060590"/>
    </source>
</evidence>
<feature type="binding site" evidence="11">
    <location>
        <position position="226"/>
    </location>
    <ligand>
        <name>substrate</name>
    </ligand>
</feature>
<comment type="similarity">
    <text evidence="1 9">Belongs to the metallo-dependent hydrolases superfamily. NagA family.</text>
</comment>
<dbReference type="CDD" id="cd00854">
    <property type="entry name" value="NagA"/>
    <property type="match status" value="1"/>
</dbReference>
<dbReference type="SUPFAM" id="SSF51338">
    <property type="entry name" value="Composite domain of metallo-dependent hydrolases"/>
    <property type="match status" value="1"/>
</dbReference>
<evidence type="ECO:0000256" key="3">
    <source>
        <dbReference type="ARBA" id="ARBA00018029"/>
    </source>
</evidence>
<feature type="binding site" evidence="12">
    <location>
        <position position="128"/>
    </location>
    <ligand>
        <name>Zn(2+)</name>
        <dbReference type="ChEBI" id="CHEBI:29105"/>
    </ligand>
</feature>
<dbReference type="EC" id="3.5.1.25" evidence="2"/>
<organism evidence="14 15">
    <name type="scientific">Virgibacillus chiguensis</name>
    <dbReference type="NCBI Taxonomy" id="411959"/>
    <lineage>
        <taxon>Bacteria</taxon>
        <taxon>Bacillati</taxon>
        <taxon>Bacillota</taxon>
        <taxon>Bacilli</taxon>
        <taxon>Bacillales</taxon>
        <taxon>Bacillaceae</taxon>
        <taxon>Virgibacillus</taxon>
    </lineage>
</organism>
<dbReference type="PANTHER" id="PTHR11113">
    <property type="entry name" value="N-ACETYLGLUCOSAMINE-6-PHOSPHATE DEACETYLASE"/>
    <property type="match status" value="1"/>
</dbReference>
<reference evidence="15" key="1">
    <citation type="submission" date="2016-11" db="EMBL/GenBank/DDBJ databases">
        <authorList>
            <person name="Varghese N."/>
            <person name="Submissions S."/>
        </authorList>
    </citation>
    <scope>NUCLEOTIDE SEQUENCE [LARGE SCALE GENOMIC DNA]</scope>
    <source>
        <strain evidence="15">CGMCC 1.6496</strain>
    </source>
</reference>
<evidence type="ECO:0000256" key="5">
    <source>
        <dbReference type="ARBA" id="ARBA00022801"/>
    </source>
</evidence>
<feature type="binding site" evidence="11">
    <location>
        <position position="139"/>
    </location>
    <ligand>
        <name>substrate</name>
    </ligand>
</feature>
<dbReference type="GO" id="GO:0008448">
    <property type="term" value="F:N-acetylglucosamine-6-phosphate deacetylase activity"/>
    <property type="evidence" value="ECO:0007669"/>
    <property type="project" value="UniProtKB-EC"/>
</dbReference>
<keyword evidence="6 9" id="KW-0119">Carbohydrate metabolism</keyword>
<dbReference type="InterPro" id="IPR032466">
    <property type="entry name" value="Metal_Hydrolase"/>
</dbReference>
<feature type="active site" description="Proton donor/acceptor" evidence="10">
    <location>
        <position position="272"/>
    </location>
</feature>
<proteinExistence type="inferred from homology"/>
<feature type="binding site" evidence="12">
    <location>
        <position position="194"/>
    </location>
    <ligand>
        <name>Zn(2+)</name>
        <dbReference type="ChEBI" id="CHEBI:29105"/>
    </ligand>
</feature>
<feature type="binding site" evidence="12">
    <location>
        <position position="215"/>
    </location>
    <ligand>
        <name>Zn(2+)</name>
        <dbReference type="ChEBI" id="CHEBI:29105"/>
    </ligand>
</feature>
<dbReference type="OrthoDB" id="9776488at2"/>
<dbReference type="PIRSF" id="PIRSF038994">
    <property type="entry name" value="NagA"/>
    <property type="match status" value="1"/>
</dbReference>
<keyword evidence="5 9" id="KW-0378">Hydrolase</keyword>
<dbReference type="EMBL" id="FQXD01000010">
    <property type="protein sequence ID" value="SHH63896.1"/>
    <property type="molecule type" value="Genomic_DNA"/>
</dbReference>
<evidence type="ECO:0000256" key="2">
    <source>
        <dbReference type="ARBA" id="ARBA00011899"/>
    </source>
</evidence>
<evidence type="ECO:0000259" key="13">
    <source>
        <dbReference type="Pfam" id="PF01979"/>
    </source>
</evidence>
<dbReference type="NCBIfam" id="TIGR00221">
    <property type="entry name" value="nagA"/>
    <property type="match status" value="1"/>
</dbReference>
<protein>
    <recommendedName>
        <fullName evidence="3">N-acetylglucosamine-6-phosphate deacetylase</fullName>
        <ecNumber evidence="2">3.5.1.25</ecNumber>
    </recommendedName>
</protein>
<evidence type="ECO:0000256" key="1">
    <source>
        <dbReference type="ARBA" id="ARBA00010716"/>
    </source>
</evidence>
<dbReference type="AlphaFoldDB" id="A0A1M5ULZ4"/>
<evidence type="ECO:0000256" key="11">
    <source>
        <dbReference type="PIRSR" id="PIRSR038994-2"/>
    </source>
</evidence>
<feature type="binding site" evidence="11">
    <location>
        <begin position="218"/>
        <end position="219"/>
    </location>
    <ligand>
        <name>substrate</name>
    </ligand>
</feature>
<dbReference type="FunFam" id="3.20.20.140:FF:000004">
    <property type="entry name" value="N-acetylglucosamine-6-phosphate deacetylase"/>
    <property type="match status" value="1"/>
</dbReference>
<dbReference type="InterPro" id="IPR003764">
    <property type="entry name" value="GlcNAc_6-P_deAcase"/>
</dbReference>
<dbReference type="InterPro" id="IPR006680">
    <property type="entry name" value="Amidohydro-rel"/>
</dbReference>
<evidence type="ECO:0000256" key="4">
    <source>
        <dbReference type="ARBA" id="ARBA00022723"/>
    </source>
</evidence>
<comment type="catalytic activity">
    <reaction evidence="7">
        <text>N-acetyl-D-glucosamine 6-phosphate + H2O = D-glucosamine 6-phosphate + acetate</text>
        <dbReference type="Rhea" id="RHEA:22936"/>
        <dbReference type="ChEBI" id="CHEBI:15377"/>
        <dbReference type="ChEBI" id="CHEBI:30089"/>
        <dbReference type="ChEBI" id="CHEBI:57513"/>
        <dbReference type="ChEBI" id="CHEBI:58725"/>
        <dbReference type="EC" id="3.5.1.25"/>
    </reaction>
</comment>
<keyword evidence="4 12" id="KW-0479">Metal-binding</keyword>
<accession>A0A1M5ULZ4</accession>
<dbReference type="SUPFAM" id="SSF51556">
    <property type="entry name" value="Metallo-dependent hydrolases"/>
    <property type="match status" value="1"/>
</dbReference>
<dbReference type="PANTHER" id="PTHR11113:SF14">
    <property type="entry name" value="N-ACETYLGLUCOSAMINE-6-PHOSPHATE DEACETYLASE"/>
    <property type="match status" value="1"/>
</dbReference>
<dbReference type="Proteomes" id="UP000184079">
    <property type="component" value="Unassembled WGS sequence"/>
</dbReference>
<name>A0A1M5ULZ4_9BACI</name>
<dbReference type="RefSeq" id="WP_073009563.1">
    <property type="nucleotide sequence ID" value="NZ_FQXD01000010.1"/>
</dbReference>
<feature type="binding site" evidence="11">
    <location>
        <position position="250"/>
    </location>
    <ligand>
        <name>substrate</name>
    </ligand>
</feature>
<keyword evidence="15" id="KW-1185">Reference proteome</keyword>
<comment type="cofactor">
    <cofactor evidence="12">
        <name>a divalent metal cation</name>
        <dbReference type="ChEBI" id="CHEBI:60240"/>
    </cofactor>
    <text evidence="12">Binds 1 divalent metal cation per subunit.</text>
</comment>
<dbReference type="Pfam" id="PF01979">
    <property type="entry name" value="Amidohydro_1"/>
    <property type="match status" value="1"/>
</dbReference>
<feature type="binding site" evidence="11">
    <location>
        <begin position="305"/>
        <end position="307"/>
    </location>
    <ligand>
        <name>substrate</name>
    </ligand>
</feature>
<dbReference type="GO" id="GO:0006046">
    <property type="term" value="P:N-acetylglucosamine catabolic process"/>
    <property type="evidence" value="ECO:0007669"/>
    <property type="project" value="TreeGrafter"/>
</dbReference>
<evidence type="ECO:0000256" key="6">
    <source>
        <dbReference type="ARBA" id="ARBA00023277"/>
    </source>
</evidence>
<dbReference type="Gene3D" id="2.30.40.10">
    <property type="entry name" value="Urease, subunit C, domain 1"/>
    <property type="match status" value="1"/>
</dbReference>
<dbReference type="InterPro" id="IPR011059">
    <property type="entry name" value="Metal-dep_hydrolase_composite"/>
</dbReference>
<evidence type="ECO:0000256" key="10">
    <source>
        <dbReference type="PIRSR" id="PIRSR038994-1"/>
    </source>
</evidence>
<evidence type="ECO:0000313" key="14">
    <source>
        <dbReference type="EMBL" id="SHH63896.1"/>
    </source>
</evidence>